<organism evidence="2 3">
    <name type="scientific">Halapricum desulfuricans</name>
    <dbReference type="NCBI Taxonomy" id="2841257"/>
    <lineage>
        <taxon>Archaea</taxon>
        <taxon>Methanobacteriati</taxon>
        <taxon>Methanobacteriota</taxon>
        <taxon>Stenosarchaea group</taxon>
        <taxon>Halobacteria</taxon>
        <taxon>Halobacteriales</taxon>
        <taxon>Haloarculaceae</taxon>
        <taxon>Halapricum</taxon>
    </lineage>
</organism>
<dbReference type="GeneID" id="68857406"/>
<dbReference type="InterPro" id="IPR000182">
    <property type="entry name" value="GNAT_dom"/>
</dbReference>
<name>A0A897NPZ6_9EURY</name>
<dbReference type="Pfam" id="PF00583">
    <property type="entry name" value="Acetyltransf_1"/>
    <property type="match status" value="1"/>
</dbReference>
<evidence type="ECO:0000259" key="1">
    <source>
        <dbReference type="PROSITE" id="PS51186"/>
    </source>
</evidence>
<dbReference type="SUPFAM" id="SSF55729">
    <property type="entry name" value="Acyl-CoA N-acyltransferases (Nat)"/>
    <property type="match status" value="1"/>
</dbReference>
<dbReference type="PANTHER" id="PTHR47403:SF6">
    <property type="entry name" value="N-ACETYLTRANSFERASE DOMAIN-CONTAINING PROTEIN"/>
    <property type="match status" value="1"/>
</dbReference>
<dbReference type="AlphaFoldDB" id="A0A897NPZ6"/>
<evidence type="ECO:0000313" key="2">
    <source>
        <dbReference type="EMBL" id="QSG14311.1"/>
    </source>
</evidence>
<protein>
    <submittedName>
        <fullName evidence="2">Acetyltransferase (GNAT) family</fullName>
    </submittedName>
</protein>
<dbReference type="PANTHER" id="PTHR47403">
    <property type="entry name" value="LOC100145250 PROTEIN"/>
    <property type="match status" value="1"/>
</dbReference>
<dbReference type="CDD" id="cd04301">
    <property type="entry name" value="NAT_SF"/>
    <property type="match status" value="1"/>
</dbReference>
<sequence length="302" mass="32934">MPAPRIRQARADDRDDVVAFTRETWSDRDVDDYIPRVFEEWIEADGPEQRTVVAEIDGTAVGICQGVVLSEHEAWLQGMRVDPDHRGAGVALSMMEALLAWARKQGASVARDMVFSWNDGGLGLSRAAGFGAATEGRWAQPAPDPSASPDLELFDDPDAAWGHWQRSDARDLLSGLGVDPDEPWSLSEITRERFRSGCERVIALGDEAGTRATTARIRRREREVEGGGTETWAVYGHSSWDSPDAARALFDAIAADAADLGVDHTRVLIPETCRHVSEAAAADGRISDEPFFVLEADLTGPP</sequence>
<dbReference type="EMBL" id="CP064791">
    <property type="protein sequence ID" value="QSG14311.1"/>
    <property type="molecule type" value="Genomic_DNA"/>
</dbReference>
<dbReference type="Proteomes" id="UP000663292">
    <property type="component" value="Chromosome"/>
</dbReference>
<evidence type="ECO:0000313" key="3">
    <source>
        <dbReference type="Proteomes" id="UP000663292"/>
    </source>
</evidence>
<feature type="domain" description="N-acetyltransferase" evidence="1">
    <location>
        <begin position="4"/>
        <end position="158"/>
    </location>
</feature>
<dbReference type="GO" id="GO:0016747">
    <property type="term" value="F:acyltransferase activity, transferring groups other than amino-acyl groups"/>
    <property type="evidence" value="ECO:0007669"/>
    <property type="project" value="InterPro"/>
</dbReference>
<dbReference type="PROSITE" id="PS51186">
    <property type="entry name" value="GNAT"/>
    <property type="match status" value="1"/>
</dbReference>
<proteinExistence type="predicted"/>
<gene>
    <name evidence="2" type="primary">wecD2</name>
    <name evidence="2" type="ORF">HSEST_0767</name>
</gene>
<keyword evidence="2" id="KW-0808">Transferase</keyword>
<dbReference type="InterPro" id="IPR016181">
    <property type="entry name" value="Acyl_CoA_acyltransferase"/>
</dbReference>
<dbReference type="Gene3D" id="3.40.630.30">
    <property type="match status" value="1"/>
</dbReference>
<accession>A0A897NPZ6</accession>
<reference evidence="2 3" key="1">
    <citation type="submission" date="2020-11" db="EMBL/GenBank/DDBJ databases">
        <title>Carbohydrate-dependent, anaerobic sulfur respiration: A novel catabolism in halophilic archaea.</title>
        <authorList>
            <person name="Sorokin D.Y."/>
            <person name="Messina E."/>
            <person name="Smedile F."/>
            <person name="La Cono V."/>
            <person name="Hallsworth J.E."/>
            <person name="Yakimov M.M."/>
        </authorList>
    </citation>
    <scope>NUCLEOTIDE SEQUENCE [LARGE SCALE GENOMIC DNA]</scope>
    <source>
        <strain evidence="2 3">HSR-Est</strain>
    </source>
</reference>
<keyword evidence="3" id="KW-1185">Reference proteome</keyword>
<dbReference type="RefSeq" id="WP_229122249.1">
    <property type="nucleotide sequence ID" value="NZ_CP064791.1"/>
</dbReference>